<dbReference type="PANTHER" id="PTHR23048:SF0">
    <property type="entry name" value="CALMODULIN LIKE 3"/>
    <property type="match status" value="1"/>
</dbReference>
<organism evidence="4 5">
    <name type="scientific">Cymbomonas tetramitiformis</name>
    <dbReference type="NCBI Taxonomy" id="36881"/>
    <lineage>
        <taxon>Eukaryota</taxon>
        <taxon>Viridiplantae</taxon>
        <taxon>Chlorophyta</taxon>
        <taxon>Pyramimonadophyceae</taxon>
        <taxon>Pyramimonadales</taxon>
        <taxon>Pyramimonadaceae</taxon>
        <taxon>Cymbomonas</taxon>
    </lineage>
</organism>
<feature type="domain" description="EF-hand" evidence="3">
    <location>
        <begin position="13"/>
        <end position="48"/>
    </location>
</feature>
<evidence type="ECO:0000313" key="5">
    <source>
        <dbReference type="Proteomes" id="UP001190700"/>
    </source>
</evidence>
<keyword evidence="2" id="KW-0106">Calcium</keyword>
<sequence>MAAEPRERYAKKNEAQELRRAFDRLDFKGDGKVDAEELGMFFKQMGHRAKKSEVADMIWEIDDKFVSWPEFQAMYQRCRKDKTGYEPRRLFNVVEFIINDKDNSGTVSVEEAMQILYVRYGKACLDSQLQEIFGTSDTNSTKTLTLSEYLSSLYESQIKMLRAKINSKGYEAPQPGSTRSSGL</sequence>
<dbReference type="Pfam" id="PF13499">
    <property type="entry name" value="EF-hand_7"/>
    <property type="match status" value="1"/>
</dbReference>
<keyword evidence="1" id="KW-0677">Repeat</keyword>
<dbReference type="SMART" id="SM00054">
    <property type="entry name" value="EFh"/>
    <property type="match status" value="2"/>
</dbReference>
<gene>
    <name evidence="4" type="ORF">CYMTET_18052</name>
</gene>
<dbReference type="PROSITE" id="PS00018">
    <property type="entry name" value="EF_HAND_1"/>
    <property type="match status" value="1"/>
</dbReference>
<dbReference type="InterPro" id="IPR018247">
    <property type="entry name" value="EF_Hand_1_Ca_BS"/>
</dbReference>
<comment type="caution">
    <text evidence="4">The sequence shown here is derived from an EMBL/GenBank/DDBJ whole genome shotgun (WGS) entry which is preliminary data.</text>
</comment>
<dbReference type="FunFam" id="1.10.238.10:FF:000178">
    <property type="entry name" value="Calmodulin-2 A"/>
    <property type="match status" value="1"/>
</dbReference>
<dbReference type="InterPro" id="IPR011992">
    <property type="entry name" value="EF-hand-dom_pair"/>
</dbReference>
<reference evidence="4 5" key="1">
    <citation type="journal article" date="2015" name="Genome Biol. Evol.">
        <title>Comparative Genomics of a Bacterivorous Green Alga Reveals Evolutionary Causalities and Consequences of Phago-Mixotrophic Mode of Nutrition.</title>
        <authorList>
            <person name="Burns J.A."/>
            <person name="Paasch A."/>
            <person name="Narechania A."/>
            <person name="Kim E."/>
        </authorList>
    </citation>
    <scope>NUCLEOTIDE SEQUENCE [LARGE SCALE GENOMIC DNA]</scope>
    <source>
        <strain evidence="4 5">PLY_AMNH</strain>
    </source>
</reference>
<dbReference type="GO" id="GO:0016460">
    <property type="term" value="C:myosin II complex"/>
    <property type="evidence" value="ECO:0007669"/>
    <property type="project" value="TreeGrafter"/>
</dbReference>
<proteinExistence type="predicted"/>
<name>A0AAE0L6B7_9CHLO</name>
<protein>
    <submittedName>
        <fullName evidence="4">Outer dynein arm docking complex 3</fullName>
    </submittedName>
</protein>
<dbReference type="PANTHER" id="PTHR23048">
    <property type="entry name" value="MYOSIN LIGHT CHAIN 1, 3"/>
    <property type="match status" value="1"/>
</dbReference>
<evidence type="ECO:0000259" key="3">
    <source>
        <dbReference type="PROSITE" id="PS50222"/>
    </source>
</evidence>
<dbReference type="InterPro" id="IPR002048">
    <property type="entry name" value="EF_hand_dom"/>
</dbReference>
<dbReference type="CDD" id="cd00051">
    <property type="entry name" value="EFh"/>
    <property type="match status" value="1"/>
</dbReference>
<dbReference type="AlphaFoldDB" id="A0AAE0L6B7"/>
<dbReference type="GO" id="GO:0005509">
    <property type="term" value="F:calcium ion binding"/>
    <property type="evidence" value="ECO:0007669"/>
    <property type="project" value="InterPro"/>
</dbReference>
<dbReference type="EMBL" id="LGRX02008301">
    <property type="protein sequence ID" value="KAK3273721.1"/>
    <property type="molecule type" value="Genomic_DNA"/>
</dbReference>
<dbReference type="PROSITE" id="PS50222">
    <property type="entry name" value="EF_HAND_2"/>
    <property type="match status" value="1"/>
</dbReference>
<evidence type="ECO:0000313" key="4">
    <source>
        <dbReference type="EMBL" id="KAK3273721.1"/>
    </source>
</evidence>
<dbReference type="SUPFAM" id="SSF47473">
    <property type="entry name" value="EF-hand"/>
    <property type="match status" value="1"/>
</dbReference>
<dbReference type="Proteomes" id="UP001190700">
    <property type="component" value="Unassembled WGS sequence"/>
</dbReference>
<evidence type="ECO:0000256" key="2">
    <source>
        <dbReference type="ARBA" id="ARBA00022837"/>
    </source>
</evidence>
<dbReference type="Gene3D" id="1.10.238.10">
    <property type="entry name" value="EF-hand"/>
    <property type="match status" value="2"/>
</dbReference>
<evidence type="ECO:0000256" key="1">
    <source>
        <dbReference type="ARBA" id="ARBA00022737"/>
    </source>
</evidence>
<keyword evidence="5" id="KW-1185">Reference proteome</keyword>
<dbReference type="InterPro" id="IPR050230">
    <property type="entry name" value="CALM/Myosin/TropC-like"/>
</dbReference>
<accession>A0AAE0L6B7</accession>